<feature type="non-terminal residue" evidence="2">
    <location>
        <position position="1"/>
    </location>
</feature>
<sequence>VPRKELERIVFNAVIVVSAYSWIRLINEFLPDKVRRILGTVLLSIGVIGCLFGWLLSMESDGVDPWGGLAVIMMISSSIMVGFVGVVFLSSKLTE</sequence>
<evidence type="ECO:0000313" key="2">
    <source>
        <dbReference type="EMBL" id="SVC86410.1"/>
    </source>
</evidence>
<proteinExistence type="predicted"/>
<organism evidence="2">
    <name type="scientific">marine metagenome</name>
    <dbReference type="NCBI Taxonomy" id="408172"/>
    <lineage>
        <taxon>unclassified sequences</taxon>
        <taxon>metagenomes</taxon>
        <taxon>ecological metagenomes</taxon>
    </lineage>
</organism>
<name>A0A382QNF3_9ZZZZ</name>
<protein>
    <recommendedName>
        <fullName evidence="3">Major facilitator superfamily (MFS) profile domain-containing protein</fullName>
    </recommendedName>
</protein>
<evidence type="ECO:0000256" key="1">
    <source>
        <dbReference type="SAM" id="Phobius"/>
    </source>
</evidence>
<gene>
    <name evidence="2" type="ORF">METZ01_LOCUS339264</name>
</gene>
<keyword evidence="1" id="KW-1133">Transmembrane helix</keyword>
<evidence type="ECO:0008006" key="3">
    <source>
        <dbReference type="Google" id="ProtNLM"/>
    </source>
</evidence>
<accession>A0A382QNF3</accession>
<feature type="transmembrane region" description="Helical" evidence="1">
    <location>
        <begin position="68"/>
        <end position="89"/>
    </location>
</feature>
<reference evidence="2" key="1">
    <citation type="submission" date="2018-05" db="EMBL/GenBank/DDBJ databases">
        <authorList>
            <person name="Lanie J.A."/>
            <person name="Ng W.-L."/>
            <person name="Kazmierczak K.M."/>
            <person name="Andrzejewski T.M."/>
            <person name="Davidsen T.M."/>
            <person name="Wayne K.J."/>
            <person name="Tettelin H."/>
            <person name="Glass J.I."/>
            <person name="Rusch D."/>
            <person name="Podicherti R."/>
            <person name="Tsui H.-C.T."/>
            <person name="Winkler M.E."/>
        </authorList>
    </citation>
    <scope>NUCLEOTIDE SEQUENCE</scope>
</reference>
<feature type="transmembrane region" description="Helical" evidence="1">
    <location>
        <begin position="37"/>
        <end position="56"/>
    </location>
</feature>
<keyword evidence="1" id="KW-0472">Membrane</keyword>
<feature type="transmembrane region" description="Helical" evidence="1">
    <location>
        <begin position="6"/>
        <end position="25"/>
    </location>
</feature>
<dbReference type="AlphaFoldDB" id="A0A382QNF3"/>
<keyword evidence="1" id="KW-0812">Transmembrane</keyword>
<dbReference type="EMBL" id="UINC01115407">
    <property type="protein sequence ID" value="SVC86410.1"/>
    <property type="molecule type" value="Genomic_DNA"/>
</dbReference>